<dbReference type="GeneID" id="108276286"/>
<evidence type="ECO:0000256" key="4">
    <source>
        <dbReference type="ARBA" id="ARBA00032419"/>
    </source>
</evidence>
<evidence type="ECO:0000256" key="2">
    <source>
        <dbReference type="ARBA" id="ARBA00019501"/>
    </source>
</evidence>
<name>A0A2D0SM24_ICTPU</name>
<dbReference type="InterPro" id="IPR048055">
    <property type="entry name" value="Cyclin-Q_first_cyclin_box"/>
</dbReference>
<gene>
    <name evidence="9" type="primary">ccnq</name>
</gene>
<dbReference type="RefSeq" id="XP_017343325.1">
    <property type="nucleotide sequence ID" value="XM_017487836.3"/>
</dbReference>
<accession>A0A2D0SM24</accession>
<dbReference type="STRING" id="7998.ENSIPUP00000027872"/>
<dbReference type="AlphaFoldDB" id="A0A2D0SM24"/>
<feature type="domain" description="Cyclin-like" evidence="7">
    <location>
        <begin position="52"/>
        <end position="150"/>
    </location>
</feature>
<dbReference type="InterPro" id="IPR036915">
    <property type="entry name" value="Cyclin-like_sf"/>
</dbReference>
<dbReference type="Pfam" id="PF00134">
    <property type="entry name" value="Cyclin_N"/>
    <property type="match status" value="1"/>
</dbReference>
<evidence type="ECO:0000259" key="7">
    <source>
        <dbReference type="SMART" id="SM00385"/>
    </source>
</evidence>
<proteinExistence type="inferred from homology"/>
<dbReference type="Gene3D" id="1.10.472.10">
    <property type="entry name" value="Cyclin-like"/>
    <property type="match status" value="2"/>
</dbReference>
<evidence type="ECO:0000256" key="5">
    <source>
        <dbReference type="ARBA" id="ARBA00057521"/>
    </source>
</evidence>
<dbReference type="FunFam" id="1.10.472.10:FF:000179">
    <property type="entry name" value="Cyclin Q"/>
    <property type="match status" value="1"/>
</dbReference>
<dbReference type="SUPFAM" id="SSF47954">
    <property type="entry name" value="Cyclin-like"/>
    <property type="match status" value="2"/>
</dbReference>
<comment type="similarity">
    <text evidence="1">Belongs to the cyclin family. Cyclin-like FAM58 subfamily.</text>
</comment>
<evidence type="ECO:0000313" key="8">
    <source>
        <dbReference type="Proteomes" id="UP000221080"/>
    </source>
</evidence>
<reference evidence="9" key="2">
    <citation type="submission" date="2025-08" db="UniProtKB">
        <authorList>
            <consortium name="RefSeq"/>
        </authorList>
    </citation>
    <scope>IDENTIFICATION</scope>
    <source>
        <tissue evidence="9">Blood</tissue>
    </source>
</reference>
<dbReference type="InterPro" id="IPR013763">
    <property type="entry name" value="Cyclin-like_dom"/>
</dbReference>
<dbReference type="KEGG" id="ipu:108276286"/>
<dbReference type="CTD" id="92002"/>
<sequence length="265" mass="30527">MLLKFQASRFCVHIQLTMQASRSAHVATGVENNVTAAGESSNETKTHFRVCRFIIETGVKLGMRSVPVATACSLYHKFFQTASLQVYEPYLVAMSCIYLAGKVEEQHLRTRDIINVCHRYFRPGSDPLELDEKFWELRDSVVQCELLILRQLNFHVSFEHPHKYLLHYLLSVRSLLNRHAWSRTPIAETAWALLKDSYHGLVCVRHQPQHLAITALYLALHTYGVKVPAGEREWWQVLCEDITKAQIEAILTELLQLYDMEAKCT</sequence>
<evidence type="ECO:0000256" key="1">
    <source>
        <dbReference type="ARBA" id="ARBA00010390"/>
    </source>
</evidence>
<evidence type="ECO:0000256" key="3">
    <source>
        <dbReference type="ARBA" id="ARBA00023127"/>
    </source>
</evidence>
<dbReference type="GO" id="GO:0006357">
    <property type="term" value="P:regulation of transcription by RNA polymerase II"/>
    <property type="evidence" value="ECO:0007669"/>
    <property type="project" value="InterPro"/>
</dbReference>
<reference evidence="8" key="1">
    <citation type="journal article" date="2016" name="Nat. Commun.">
        <title>The channel catfish genome sequence provides insights into the evolution of scale formation in teleosts.</title>
        <authorList>
            <person name="Liu Z."/>
            <person name="Liu S."/>
            <person name="Yao J."/>
            <person name="Bao L."/>
            <person name="Zhang J."/>
            <person name="Li Y."/>
            <person name="Jiang C."/>
            <person name="Sun L."/>
            <person name="Wang R."/>
            <person name="Zhang Y."/>
            <person name="Zhou T."/>
            <person name="Zeng Q."/>
            <person name="Fu Q."/>
            <person name="Gao S."/>
            <person name="Li N."/>
            <person name="Koren S."/>
            <person name="Jiang Y."/>
            <person name="Zimin A."/>
            <person name="Xu P."/>
            <person name="Phillippy A.M."/>
            <person name="Geng X."/>
            <person name="Song L."/>
            <person name="Sun F."/>
            <person name="Li C."/>
            <person name="Wang X."/>
            <person name="Chen A."/>
            <person name="Jin Y."/>
            <person name="Yuan Z."/>
            <person name="Yang Y."/>
            <person name="Tan S."/>
            <person name="Peatman E."/>
            <person name="Lu J."/>
            <person name="Qin Z."/>
            <person name="Dunham R."/>
            <person name="Li Z."/>
            <person name="Sonstegard T."/>
            <person name="Feng J."/>
            <person name="Danzmann R.G."/>
            <person name="Schroeder S."/>
            <person name="Scheffler B."/>
            <person name="Duke M.V."/>
            <person name="Ballard L."/>
            <person name="Kucuktas H."/>
            <person name="Kaltenboeck L."/>
            <person name="Liu H."/>
            <person name="Armbruster J."/>
            <person name="Xie Y."/>
            <person name="Kirby M.L."/>
            <person name="Tian Y."/>
            <person name="Flanagan M.E."/>
            <person name="Mu W."/>
            <person name="Waldbieser G.C."/>
        </authorList>
    </citation>
    <scope>NUCLEOTIDE SEQUENCE [LARGE SCALE GENOMIC DNA]</scope>
    <source>
        <strain evidence="8">SDA103</strain>
    </source>
</reference>
<dbReference type="InterPro" id="IPR048053">
    <property type="entry name" value="Cyclin-Q_second_cyclin_box"/>
</dbReference>
<dbReference type="Proteomes" id="UP000221080">
    <property type="component" value="Chromosome 15"/>
</dbReference>
<evidence type="ECO:0000313" key="9">
    <source>
        <dbReference type="RefSeq" id="XP_017343325.1"/>
    </source>
</evidence>
<dbReference type="FunFam" id="1.10.472.10:FF:000042">
    <property type="entry name" value="FAM58A isoform 1"/>
    <property type="match status" value="1"/>
</dbReference>
<organism evidence="8 9">
    <name type="scientific">Ictalurus punctatus</name>
    <name type="common">Channel catfish</name>
    <name type="synonym">Silurus punctatus</name>
    <dbReference type="NCBI Taxonomy" id="7998"/>
    <lineage>
        <taxon>Eukaryota</taxon>
        <taxon>Metazoa</taxon>
        <taxon>Chordata</taxon>
        <taxon>Craniata</taxon>
        <taxon>Vertebrata</taxon>
        <taxon>Euteleostomi</taxon>
        <taxon>Actinopterygii</taxon>
        <taxon>Neopterygii</taxon>
        <taxon>Teleostei</taxon>
        <taxon>Ostariophysi</taxon>
        <taxon>Siluriformes</taxon>
        <taxon>Ictaluridae</taxon>
        <taxon>Ictalurus</taxon>
    </lineage>
</organism>
<dbReference type="InterPro" id="IPR006671">
    <property type="entry name" value="Cyclin_N"/>
</dbReference>
<dbReference type="SMART" id="SM00385">
    <property type="entry name" value="CYCLIN"/>
    <property type="match status" value="2"/>
</dbReference>
<dbReference type="GO" id="GO:0016538">
    <property type="term" value="F:cyclin-dependent protein serine/threonine kinase regulator activity"/>
    <property type="evidence" value="ECO:0007669"/>
    <property type="project" value="InterPro"/>
</dbReference>
<dbReference type="OrthoDB" id="79090at2759"/>
<dbReference type="PIRSF" id="PIRSF028758">
    <property type="entry name" value="Cyclin, C/H/G types"/>
    <property type="match status" value="1"/>
</dbReference>
<feature type="domain" description="Cyclin-like" evidence="7">
    <location>
        <begin position="170"/>
        <end position="256"/>
    </location>
</feature>
<keyword evidence="3 6" id="KW-0195">Cyclin</keyword>
<dbReference type="InterPro" id="IPR043198">
    <property type="entry name" value="Cyclin/Ssn8"/>
</dbReference>
<protein>
    <recommendedName>
        <fullName evidence="2">Cyclin-Q</fullName>
    </recommendedName>
    <alternativeName>
        <fullName evidence="4">Cyclin-related protein FAM58A</fullName>
    </alternativeName>
</protein>
<comment type="function">
    <text evidence="5">May be an activating cyclin for the cyclin-associated kinase CDK10.</text>
</comment>
<keyword evidence="8" id="KW-1185">Reference proteome</keyword>
<evidence type="ECO:0000256" key="6">
    <source>
        <dbReference type="RuleBase" id="RU000383"/>
    </source>
</evidence>
<dbReference type="CDD" id="cd20534">
    <property type="entry name" value="CYCLIN_CCNM_CCNQ_rpt1"/>
    <property type="match status" value="1"/>
</dbReference>
<dbReference type="PANTHER" id="PTHR10026">
    <property type="entry name" value="CYCLIN"/>
    <property type="match status" value="1"/>
</dbReference>
<dbReference type="CDD" id="cd20535">
    <property type="entry name" value="CYCLIN_CCNM_CCNQ_rpt2"/>
    <property type="match status" value="1"/>
</dbReference>